<evidence type="ECO:0000256" key="1">
    <source>
        <dbReference type="SAM" id="Phobius"/>
    </source>
</evidence>
<dbReference type="AlphaFoldDB" id="A0A075MQ77"/>
<accession>A0A075MQ77</accession>
<dbReference type="KEGG" id="nev:NTE_01269"/>
<name>A0A075MQ77_9ARCH</name>
<feature type="transmembrane region" description="Helical" evidence="1">
    <location>
        <begin position="35"/>
        <end position="56"/>
    </location>
</feature>
<keyword evidence="1" id="KW-0472">Membrane</keyword>
<dbReference type="EMBL" id="CP007174">
    <property type="protein sequence ID" value="AIF83338.1"/>
    <property type="molecule type" value="Genomic_DNA"/>
</dbReference>
<evidence type="ECO:0000313" key="3">
    <source>
        <dbReference type="Proteomes" id="UP000028194"/>
    </source>
</evidence>
<protein>
    <submittedName>
        <fullName evidence="2">Uncharacterized protein</fullName>
    </submittedName>
</protein>
<gene>
    <name evidence="2" type="ORF">NTE_01269</name>
</gene>
<keyword evidence="3" id="KW-1185">Reference proteome</keyword>
<dbReference type="Proteomes" id="UP000028194">
    <property type="component" value="Chromosome"/>
</dbReference>
<keyword evidence="1" id="KW-0812">Transmembrane</keyword>
<evidence type="ECO:0000313" key="2">
    <source>
        <dbReference type="EMBL" id="AIF83338.1"/>
    </source>
</evidence>
<keyword evidence="1" id="KW-1133">Transmembrane helix</keyword>
<dbReference type="HOGENOM" id="CLU_210682_0_0_2"/>
<reference evidence="2 3" key="1">
    <citation type="journal article" date="2014" name="PLoS ONE">
        <title>Genome Sequence of Candidatus Nitrososphaera evergladensis from Group I.1b Enriched from Everglades Soil Reveals Novel Genomic Features of the Ammonia-Oxidizing Archaea.</title>
        <authorList>
            <person name="Zhalnina K.V."/>
            <person name="Dias R."/>
            <person name="Leonard M.T."/>
            <person name="Dorr de Quadros P."/>
            <person name="Camargo F.A."/>
            <person name="Drew J.C."/>
            <person name="Farmerie W.G."/>
            <person name="Daroub S.H."/>
            <person name="Triplett E.W."/>
        </authorList>
    </citation>
    <scope>NUCLEOTIDE SEQUENCE [LARGE SCALE GENOMIC DNA]</scope>
    <source>
        <strain evidence="2 3">SR1</strain>
    </source>
</reference>
<proteinExistence type="predicted"/>
<organism evidence="2 3">
    <name type="scientific">Candidatus Nitrososphaera evergladensis SR1</name>
    <dbReference type="NCBI Taxonomy" id="1459636"/>
    <lineage>
        <taxon>Archaea</taxon>
        <taxon>Nitrososphaerota</taxon>
        <taxon>Nitrososphaeria</taxon>
        <taxon>Nitrososphaerales</taxon>
        <taxon>Nitrososphaeraceae</taxon>
        <taxon>Nitrososphaera</taxon>
    </lineage>
</organism>
<sequence>MYERLRSLGVNVETLKKFNLTDEELLDFANRLTKLVNKSTGGILLVILGLVFGTTLRV</sequence>